<evidence type="ECO:0000313" key="1">
    <source>
        <dbReference type="EMBL" id="TKA65160.1"/>
    </source>
</evidence>
<dbReference type="SUPFAM" id="SSF52540">
    <property type="entry name" value="P-loop containing nucleoside triphosphate hydrolases"/>
    <property type="match status" value="1"/>
</dbReference>
<comment type="caution">
    <text evidence="1">The sequence shown here is derived from an EMBL/GenBank/DDBJ whole genome shotgun (WGS) entry which is preliminary data.</text>
</comment>
<gene>
    <name evidence="1" type="ORF">B0A49_13018</name>
</gene>
<dbReference type="PANTHER" id="PTHR48312:SF1">
    <property type="entry name" value="SULFOTRANSFERASE"/>
    <property type="match status" value="1"/>
</dbReference>
<organism evidence="1 2">
    <name type="scientific">Cryomyces minteri</name>
    <dbReference type="NCBI Taxonomy" id="331657"/>
    <lineage>
        <taxon>Eukaryota</taxon>
        <taxon>Fungi</taxon>
        <taxon>Dikarya</taxon>
        <taxon>Ascomycota</taxon>
        <taxon>Pezizomycotina</taxon>
        <taxon>Dothideomycetes</taxon>
        <taxon>Dothideomycetes incertae sedis</taxon>
        <taxon>Cryomyces</taxon>
    </lineage>
</organism>
<dbReference type="STRING" id="331657.A0A4U0WPA9"/>
<dbReference type="EMBL" id="NAJN01001171">
    <property type="protein sequence ID" value="TKA65160.1"/>
    <property type="molecule type" value="Genomic_DNA"/>
</dbReference>
<name>A0A4U0WPA9_9PEZI</name>
<dbReference type="AlphaFoldDB" id="A0A4U0WPA9"/>
<dbReference type="InterPro" id="IPR027417">
    <property type="entry name" value="P-loop_NTPase"/>
</dbReference>
<accession>A0A4U0WPA9</accession>
<protein>
    <submittedName>
        <fullName evidence="1">Uncharacterized protein</fullName>
    </submittedName>
</protein>
<evidence type="ECO:0000313" key="2">
    <source>
        <dbReference type="Proteomes" id="UP000308768"/>
    </source>
</evidence>
<keyword evidence="2" id="KW-1185">Reference proteome</keyword>
<dbReference type="PANTHER" id="PTHR48312">
    <property type="match status" value="1"/>
</dbReference>
<sequence>MLALDEQPDLLTHRLGGYFFLSTYRLRYELKIQGKHIKDWTQDERDRIMQSYRDCFKGYEEYLEQARVEGKTVFVKEHSEFMTNPVAQTRWLYGQDSVEEPPWVMQSSNHGSKSTHSSLNETVLPDEILQTFLPTFLVRHPALVFPSRYRAMVDIEGAESAKAADAQFAMEMTLHWTRALFDWYAQNLKPSQAGCDSDVAWPLVLDANDVITEPDVVVRLCETVGMDPAKMQYTWEPASEEEKAQIPTDAERRFLSTLLSSTGIQKGKAAPNIDIAVEAKKWIDEFGEGEGEKIEKWVRAAMPDYEFLRARRLRPRPTREDRSQ</sequence>
<proteinExistence type="predicted"/>
<reference evidence="1 2" key="1">
    <citation type="submission" date="2017-03" db="EMBL/GenBank/DDBJ databases">
        <title>Genomes of endolithic fungi from Antarctica.</title>
        <authorList>
            <person name="Coleine C."/>
            <person name="Masonjones S."/>
            <person name="Stajich J.E."/>
        </authorList>
    </citation>
    <scope>NUCLEOTIDE SEQUENCE [LARGE SCALE GENOMIC DNA]</scope>
    <source>
        <strain evidence="1 2">CCFEE 5187</strain>
    </source>
</reference>
<dbReference type="Proteomes" id="UP000308768">
    <property type="component" value="Unassembled WGS sequence"/>
</dbReference>
<dbReference type="OrthoDB" id="3650366at2759"/>